<keyword evidence="6" id="KW-0812">Transmembrane</keyword>
<feature type="compositionally biased region" description="Pro residues" evidence="5">
    <location>
        <begin position="102"/>
        <end position="118"/>
    </location>
</feature>
<feature type="compositionally biased region" description="Low complexity" evidence="5">
    <location>
        <begin position="86"/>
        <end position="101"/>
    </location>
</feature>
<evidence type="ECO:0000256" key="1">
    <source>
        <dbReference type="ARBA" id="ARBA00004613"/>
    </source>
</evidence>
<feature type="compositionally biased region" description="Pro residues" evidence="5">
    <location>
        <begin position="131"/>
        <end position="148"/>
    </location>
</feature>
<dbReference type="Proteomes" id="UP000178723">
    <property type="component" value="Unassembled WGS sequence"/>
</dbReference>
<proteinExistence type="predicted"/>
<feature type="region of interest" description="Disordered" evidence="5">
    <location>
        <begin position="171"/>
        <end position="198"/>
    </location>
</feature>
<comment type="caution">
    <text evidence="7">The sequence shown here is derived from an EMBL/GenBank/DDBJ whole genome shotgun (WGS) entry which is preliminary data.</text>
</comment>
<comment type="subcellular location">
    <subcellularLocation>
        <location evidence="1">Secreted</location>
    </subcellularLocation>
</comment>
<feature type="compositionally biased region" description="Low complexity" evidence="5">
    <location>
        <begin position="119"/>
        <end position="130"/>
    </location>
</feature>
<protein>
    <submittedName>
        <fullName evidence="7">Uncharacterized protein</fullName>
    </submittedName>
</protein>
<keyword evidence="3" id="KW-0732">Signal</keyword>
<evidence type="ECO:0000256" key="2">
    <source>
        <dbReference type="ARBA" id="ARBA00022525"/>
    </source>
</evidence>
<organism evidence="7 8">
    <name type="scientific">Candidatus Uhrbacteria bacterium RIFCSPLOWO2_02_FULL_48_12</name>
    <dbReference type="NCBI Taxonomy" id="1802407"/>
    <lineage>
        <taxon>Bacteria</taxon>
        <taxon>Candidatus Uhriibacteriota</taxon>
    </lineage>
</organism>
<feature type="transmembrane region" description="Helical" evidence="6">
    <location>
        <begin position="61"/>
        <end position="80"/>
    </location>
</feature>
<dbReference type="AlphaFoldDB" id="A0A1F7VA41"/>
<dbReference type="EMBL" id="MGEP01000020">
    <property type="protein sequence ID" value="OGL87323.1"/>
    <property type="molecule type" value="Genomic_DNA"/>
</dbReference>
<accession>A0A1F7VA41</accession>
<evidence type="ECO:0000256" key="6">
    <source>
        <dbReference type="SAM" id="Phobius"/>
    </source>
</evidence>
<name>A0A1F7VA41_9BACT</name>
<reference evidence="7 8" key="1">
    <citation type="journal article" date="2016" name="Nat. Commun.">
        <title>Thousands of microbial genomes shed light on interconnected biogeochemical processes in an aquifer system.</title>
        <authorList>
            <person name="Anantharaman K."/>
            <person name="Brown C.T."/>
            <person name="Hug L.A."/>
            <person name="Sharon I."/>
            <person name="Castelle C.J."/>
            <person name="Probst A.J."/>
            <person name="Thomas B.C."/>
            <person name="Singh A."/>
            <person name="Wilkins M.J."/>
            <person name="Karaoz U."/>
            <person name="Brodie E.L."/>
            <person name="Williams K.H."/>
            <person name="Hubbard S.S."/>
            <person name="Banfield J.F."/>
        </authorList>
    </citation>
    <scope>NUCLEOTIDE SEQUENCE [LARGE SCALE GENOMIC DNA]</scope>
</reference>
<sequence length="336" mass="35577">MSLFGFGKKTQIEEAPSAPSSLLSLSSPLEAGKVHEETVFYTMPAKFLTPEAPPFWTSGKIWAIVVVLAIGVVGAVYLLLASAKPPTANNASNTISSASPKPSTPESPAPSPTEPPSSLPLTNEPAAPAAPTEPSPNEPAPAAPPPAVQLPSSVDADADGLTDAEELLYGTSAAKPDSDGDGFADKQELTNGYNPAGSGRLLDSTLVKTYTSATKPQFSINYPSAWSVERSSEGEVIRFIASPDEFMSVDLQPNSENLFLLDWYKKIFTTADIAAVATETVGKHVGIFSPDRQTFYFIDSDNPAKVFVVSYNSGTKTELNYRTAFELLIGSITPAR</sequence>
<keyword evidence="2" id="KW-0964">Secreted</keyword>
<evidence type="ECO:0000313" key="8">
    <source>
        <dbReference type="Proteomes" id="UP000178723"/>
    </source>
</evidence>
<dbReference type="InterPro" id="IPR059100">
    <property type="entry name" value="TSP3_bac"/>
</dbReference>
<dbReference type="STRING" id="1802407.A3I40_02180"/>
<evidence type="ECO:0000313" key="7">
    <source>
        <dbReference type="EMBL" id="OGL87323.1"/>
    </source>
</evidence>
<keyword evidence="4" id="KW-0106">Calcium</keyword>
<keyword evidence="6" id="KW-1133">Transmembrane helix</keyword>
<feature type="region of interest" description="Disordered" evidence="5">
    <location>
        <begin position="86"/>
        <end position="155"/>
    </location>
</feature>
<evidence type="ECO:0000256" key="5">
    <source>
        <dbReference type="SAM" id="MobiDB-lite"/>
    </source>
</evidence>
<evidence type="ECO:0000256" key="4">
    <source>
        <dbReference type="ARBA" id="ARBA00022837"/>
    </source>
</evidence>
<evidence type="ECO:0000256" key="3">
    <source>
        <dbReference type="ARBA" id="ARBA00022729"/>
    </source>
</evidence>
<dbReference type="Pfam" id="PF18884">
    <property type="entry name" value="TSP3_bac"/>
    <property type="match status" value="2"/>
</dbReference>
<gene>
    <name evidence="7" type="ORF">A3I40_02180</name>
</gene>
<keyword evidence="6" id="KW-0472">Membrane</keyword>